<keyword evidence="10" id="KW-1185">Reference proteome</keyword>
<accession>A0ABR1FWY8</accession>
<gene>
    <name evidence="9" type="ORF">SO694_00111097</name>
</gene>
<feature type="transmembrane region" description="Helical" evidence="8">
    <location>
        <begin position="487"/>
        <end position="505"/>
    </location>
</feature>
<feature type="transmembrane region" description="Helical" evidence="8">
    <location>
        <begin position="511"/>
        <end position="536"/>
    </location>
</feature>
<keyword evidence="5 8" id="KW-1133">Transmembrane helix</keyword>
<dbReference type="NCBIfam" id="TIGR00801">
    <property type="entry name" value="ncs2"/>
    <property type="match status" value="1"/>
</dbReference>
<dbReference type="PANTHER" id="PTHR42810:SF2">
    <property type="entry name" value="PURINE PERMEASE C1399.01C-RELATED"/>
    <property type="match status" value="1"/>
</dbReference>
<proteinExistence type="inferred from homology"/>
<evidence type="ECO:0000256" key="5">
    <source>
        <dbReference type="ARBA" id="ARBA00022989"/>
    </source>
</evidence>
<evidence type="ECO:0000256" key="1">
    <source>
        <dbReference type="ARBA" id="ARBA00004141"/>
    </source>
</evidence>
<reference evidence="9 10" key="1">
    <citation type="submission" date="2024-03" db="EMBL/GenBank/DDBJ databases">
        <title>Aureococcus anophagefferens CCMP1851 and Kratosvirus quantuckense: Draft genome of a second virus-susceptible host strain in the model system.</title>
        <authorList>
            <person name="Chase E."/>
            <person name="Truchon A.R."/>
            <person name="Schepens W."/>
            <person name="Wilhelm S.W."/>
        </authorList>
    </citation>
    <scope>NUCLEOTIDE SEQUENCE [LARGE SCALE GENOMIC DNA]</scope>
    <source>
        <strain evidence="9 10">CCMP1851</strain>
    </source>
</reference>
<feature type="transmembrane region" description="Helical" evidence="8">
    <location>
        <begin position="240"/>
        <end position="259"/>
    </location>
</feature>
<comment type="subcellular location">
    <subcellularLocation>
        <location evidence="1">Membrane</location>
        <topology evidence="1">Multi-pass membrane protein</topology>
    </subcellularLocation>
</comment>
<evidence type="ECO:0000256" key="7">
    <source>
        <dbReference type="SAM" id="MobiDB-lite"/>
    </source>
</evidence>
<dbReference type="EMBL" id="JBBJCI010000211">
    <property type="protein sequence ID" value="KAK7240515.1"/>
    <property type="molecule type" value="Genomic_DNA"/>
</dbReference>
<feature type="transmembrane region" description="Helical" evidence="8">
    <location>
        <begin position="135"/>
        <end position="155"/>
    </location>
</feature>
<feature type="compositionally biased region" description="Basic and acidic residues" evidence="7">
    <location>
        <begin position="11"/>
        <end position="23"/>
    </location>
</feature>
<name>A0ABR1FWY8_AURAN</name>
<keyword evidence="3" id="KW-0813">Transport</keyword>
<dbReference type="Pfam" id="PF00860">
    <property type="entry name" value="Xan_ur_permease"/>
    <property type="match status" value="1"/>
</dbReference>
<dbReference type="InterPro" id="IPR006043">
    <property type="entry name" value="NCS2"/>
</dbReference>
<keyword evidence="6 8" id="KW-0472">Membrane</keyword>
<evidence type="ECO:0000256" key="3">
    <source>
        <dbReference type="ARBA" id="ARBA00022448"/>
    </source>
</evidence>
<feature type="transmembrane region" description="Helical" evidence="8">
    <location>
        <begin position="89"/>
        <end position="115"/>
    </location>
</feature>
<protein>
    <submittedName>
        <fullName evidence="9">Xanthine transmembrane transporter</fullName>
    </submittedName>
</protein>
<evidence type="ECO:0000313" key="9">
    <source>
        <dbReference type="EMBL" id="KAK7240515.1"/>
    </source>
</evidence>
<evidence type="ECO:0000256" key="4">
    <source>
        <dbReference type="ARBA" id="ARBA00022692"/>
    </source>
</evidence>
<comment type="similarity">
    <text evidence="2">Belongs to the nucleobase:cation symporter-2 (NCS2) (TC 2.A.40) family.</text>
</comment>
<comment type="caution">
    <text evidence="9">The sequence shown here is derived from an EMBL/GenBank/DDBJ whole genome shotgun (WGS) entry which is preliminary data.</text>
</comment>
<feature type="transmembrane region" description="Helical" evidence="8">
    <location>
        <begin position="668"/>
        <end position="688"/>
    </location>
</feature>
<feature type="transmembrane region" description="Helical" evidence="8">
    <location>
        <begin position="162"/>
        <end position="182"/>
    </location>
</feature>
<feature type="region of interest" description="Disordered" evidence="7">
    <location>
        <begin position="1"/>
        <end position="30"/>
    </location>
</feature>
<dbReference type="PANTHER" id="PTHR42810">
    <property type="entry name" value="PURINE PERMEASE C1399.01C-RELATED"/>
    <property type="match status" value="1"/>
</dbReference>
<sequence>MDADAGVALTETDKEKSIDEAKPAEPLPDMGFSPDMDETGAGCNVCMPPGGIVGADKYDYKYLCLPSMPWSKGGVAPPKFLSKDERLPLVVALTMGLQHALAMVAGIATSGGLLIAGDACFPWQKDSAMCDAREYMISAAWITSGILTIIQVFRAKILGTPFYLGTGLISVMGTSFTFLPIAREMVIREIRDASAAGKCDGGDCRGFGKEGYGKFLGTCMVASLFEIAISMMPSKVRKRLFPPVVTGAAVMLIGVSLISSGIKYVGGGVFCGENDFSRAAAFGDPQYCNENGNVILPFGSAEYVGLAASVIAFTVFAQFAGSPFLKSTCIFWGLMFGCFVAGVSRYEAVEGDMTFDFHTSNGRVQAVMVAAVPGRKYKYFNDYKIRNAPWFTFLWDITFPLGFSKEYFLPIVIGFFVSTAETIGDVTNTCFYSRLPTEGADFESRVQGGLLADGVNSLLAALFTSPPNTTFSQNNGVIQLTQCASRAAGFACAFWLILFGVIGKIGAAFSSIPICVVGGVVLQCFAMVFVSGMNIATRHATRRNNYILMVALALGIGVGMEPQLFEGGGPAAFYGGNLRHNIGFWPRHKTCDVFPTDTVTVTAASCDLDGYVWTSGDEAFETTCADLGGVYTAAVTEVVTVKDCKGNNGFCCLEYDDTKDANRTTTIILLKTTYGIGFLAALFLHIILPEDAVDPDDPYSENPASDLKYPTAGQHSLALAGHPEPAEA</sequence>
<feature type="transmembrane region" description="Helical" evidence="8">
    <location>
        <begin position="303"/>
        <end position="325"/>
    </location>
</feature>
<organism evidence="9 10">
    <name type="scientific">Aureococcus anophagefferens</name>
    <name type="common">Harmful bloom alga</name>
    <dbReference type="NCBI Taxonomy" id="44056"/>
    <lineage>
        <taxon>Eukaryota</taxon>
        <taxon>Sar</taxon>
        <taxon>Stramenopiles</taxon>
        <taxon>Ochrophyta</taxon>
        <taxon>Pelagophyceae</taxon>
        <taxon>Pelagomonadales</taxon>
        <taxon>Pelagomonadaceae</taxon>
        <taxon>Aureococcus</taxon>
    </lineage>
</organism>
<dbReference type="InterPro" id="IPR006042">
    <property type="entry name" value="Xan_ur_permease"/>
</dbReference>
<dbReference type="Proteomes" id="UP001363151">
    <property type="component" value="Unassembled WGS sequence"/>
</dbReference>
<keyword evidence="4 8" id="KW-0812">Transmembrane</keyword>
<evidence type="ECO:0000256" key="6">
    <source>
        <dbReference type="ARBA" id="ARBA00023136"/>
    </source>
</evidence>
<evidence type="ECO:0000313" key="10">
    <source>
        <dbReference type="Proteomes" id="UP001363151"/>
    </source>
</evidence>
<evidence type="ECO:0000256" key="8">
    <source>
        <dbReference type="SAM" id="Phobius"/>
    </source>
</evidence>
<evidence type="ECO:0000256" key="2">
    <source>
        <dbReference type="ARBA" id="ARBA00008821"/>
    </source>
</evidence>